<keyword evidence="7" id="KW-0227">DNA damage</keyword>
<evidence type="ECO:0000256" key="3">
    <source>
        <dbReference type="ARBA" id="ARBA00012030"/>
    </source>
</evidence>
<dbReference type="GO" id="GO:0004844">
    <property type="term" value="F:uracil DNA N-glycosylase activity"/>
    <property type="evidence" value="ECO:0007669"/>
    <property type="project" value="UniProtKB-EC"/>
</dbReference>
<dbReference type="InterPro" id="IPR051536">
    <property type="entry name" value="UDG_Type-4/5"/>
</dbReference>
<dbReference type="EC" id="3.2.2.27" evidence="3"/>
<dbReference type="AlphaFoldDB" id="A0A1Z4BUH1"/>
<dbReference type="InterPro" id="IPR005273">
    <property type="entry name" value="Ura-DNA_glyco_family4"/>
</dbReference>
<dbReference type="GO" id="GO:0006281">
    <property type="term" value="P:DNA repair"/>
    <property type="evidence" value="ECO:0007669"/>
    <property type="project" value="UniProtKB-KW"/>
</dbReference>
<evidence type="ECO:0000256" key="7">
    <source>
        <dbReference type="ARBA" id="ARBA00022763"/>
    </source>
</evidence>
<dbReference type="KEGG" id="mpsy:CEK71_02145"/>
<dbReference type="Gene3D" id="3.40.470.10">
    <property type="entry name" value="Uracil-DNA glycosylase-like domain"/>
    <property type="match status" value="1"/>
</dbReference>
<keyword evidence="8" id="KW-0378">Hydrolase</keyword>
<name>A0A1Z4BUH1_9GAMM</name>
<evidence type="ECO:0000256" key="11">
    <source>
        <dbReference type="ARBA" id="ARBA00023204"/>
    </source>
</evidence>
<organism evidence="13 14">
    <name type="scientific">Methylovulum psychrotolerans</name>
    <dbReference type="NCBI Taxonomy" id="1704499"/>
    <lineage>
        <taxon>Bacteria</taxon>
        <taxon>Pseudomonadati</taxon>
        <taxon>Pseudomonadota</taxon>
        <taxon>Gammaproteobacteria</taxon>
        <taxon>Methylococcales</taxon>
        <taxon>Methylococcaceae</taxon>
        <taxon>Methylovulum</taxon>
    </lineage>
</organism>
<accession>A0A1Z4BUH1</accession>
<reference evidence="13 14" key="1">
    <citation type="submission" date="2017-06" db="EMBL/GenBank/DDBJ databases">
        <title>Genome Sequencing of the methanotroph Methylovulum psychrotolerants str. HV10-M2 isolated from a high-altitude environment.</title>
        <authorList>
            <person name="Mateos-Rivera A."/>
        </authorList>
    </citation>
    <scope>NUCLEOTIDE SEQUENCE [LARGE SCALE GENOMIC DNA]</scope>
    <source>
        <strain evidence="13 14">HV10_M2</strain>
    </source>
</reference>
<gene>
    <name evidence="13" type="ORF">CEK71_02145</name>
</gene>
<evidence type="ECO:0000256" key="9">
    <source>
        <dbReference type="ARBA" id="ARBA00023004"/>
    </source>
</evidence>
<dbReference type="EMBL" id="CP022129">
    <property type="protein sequence ID" value="ASF44961.1"/>
    <property type="molecule type" value="Genomic_DNA"/>
</dbReference>
<keyword evidence="9" id="KW-0408">Iron</keyword>
<evidence type="ECO:0000256" key="8">
    <source>
        <dbReference type="ARBA" id="ARBA00022801"/>
    </source>
</evidence>
<dbReference type="GO" id="GO:0046872">
    <property type="term" value="F:metal ion binding"/>
    <property type="evidence" value="ECO:0007669"/>
    <property type="project" value="UniProtKB-KW"/>
</dbReference>
<feature type="domain" description="Uracil-DNA glycosylase-like" evidence="12">
    <location>
        <begin position="93"/>
        <end position="239"/>
    </location>
</feature>
<dbReference type="OrthoDB" id="5290748at2"/>
<dbReference type="Proteomes" id="UP000197019">
    <property type="component" value="Chromosome"/>
</dbReference>
<evidence type="ECO:0000256" key="5">
    <source>
        <dbReference type="ARBA" id="ARBA00022485"/>
    </source>
</evidence>
<dbReference type="SMART" id="SM00987">
    <property type="entry name" value="UreE_C"/>
    <property type="match status" value="1"/>
</dbReference>
<dbReference type="SUPFAM" id="SSF52141">
    <property type="entry name" value="Uracil-DNA glycosylase-like"/>
    <property type="match status" value="1"/>
</dbReference>
<dbReference type="NCBIfam" id="TIGR00758">
    <property type="entry name" value="UDG_fam4"/>
    <property type="match status" value="1"/>
</dbReference>
<evidence type="ECO:0000313" key="13">
    <source>
        <dbReference type="EMBL" id="ASF44961.1"/>
    </source>
</evidence>
<proteinExistence type="inferred from homology"/>
<evidence type="ECO:0000256" key="1">
    <source>
        <dbReference type="ARBA" id="ARBA00001400"/>
    </source>
</evidence>
<dbReference type="InterPro" id="IPR036895">
    <property type="entry name" value="Uracil-DNA_glycosylase-like_sf"/>
</dbReference>
<dbReference type="GO" id="GO:0051539">
    <property type="term" value="F:4 iron, 4 sulfur cluster binding"/>
    <property type="evidence" value="ECO:0007669"/>
    <property type="project" value="UniProtKB-KW"/>
</dbReference>
<dbReference type="InterPro" id="IPR005122">
    <property type="entry name" value="Uracil-DNA_glycosylase-like"/>
</dbReference>
<protein>
    <recommendedName>
        <fullName evidence="4">Type-4 uracil-DNA glycosylase</fullName>
        <ecNumber evidence="3">3.2.2.27</ecNumber>
    </recommendedName>
</protein>
<keyword evidence="14" id="KW-1185">Reference proteome</keyword>
<keyword evidence="10" id="KW-0411">Iron-sulfur</keyword>
<keyword evidence="5" id="KW-0004">4Fe-4S</keyword>
<dbReference type="PANTHER" id="PTHR33693:SF1">
    <property type="entry name" value="TYPE-4 URACIL-DNA GLYCOSYLASE"/>
    <property type="match status" value="1"/>
</dbReference>
<dbReference type="RefSeq" id="WP_088617844.1">
    <property type="nucleotide sequence ID" value="NZ_CP022129.1"/>
</dbReference>
<dbReference type="Pfam" id="PF03167">
    <property type="entry name" value="UDG"/>
    <property type="match status" value="1"/>
</dbReference>
<evidence type="ECO:0000256" key="4">
    <source>
        <dbReference type="ARBA" id="ARBA00019403"/>
    </source>
</evidence>
<evidence type="ECO:0000256" key="2">
    <source>
        <dbReference type="ARBA" id="ARBA00006521"/>
    </source>
</evidence>
<keyword evidence="11" id="KW-0234">DNA repair</keyword>
<evidence type="ECO:0000259" key="12">
    <source>
        <dbReference type="SMART" id="SM00986"/>
    </source>
</evidence>
<comment type="similarity">
    <text evidence="2">Belongs to the uracil-DNA glycosylase (UDG) superfamily. Type 4 (UDGa) family.</text>
</comment>
<evidence type="ECO:0000256" key="6">
    <source>
        <dbReference type="ARBA" id="ARBA00022723"/>
    </source>
</evidence>
<dbReference type="PANTHER" id="PTHR33693">
    <property type="entry name" value="TYPE-5 URACIL-DNA GLYCOSYLASE"/>
    <property type="match status" value="1"/>
</dbReference>
<evidence type="ECO:0000313" key="14">
    <source>
        <dbReference type="Proteomes" id="UP000197019"/>
    </source>
</evidence>
<sequence>MDNTLRLHYLEAMGIDVWLPRVASVVPELSAAEPVPPLPEPQALAELPAPPEPQPLADIGAADAGADNWEVLAAEVAACTRCGLCNTRKNTVFGSGDKMADWLLIGEGPGQHEDEQGLPFVGNAGQLLTEMIRALGLSRDEVFITNIVKCRPPNNRDPHVDEVASCQGYLQRQIALIRPKIILAVGRIAAQTLLATDAPLGKLRGKVHTLHGVPVVVVYHPAYLLRSLPEKRKAWQDLQLALHTVKAQQ</sequence>
<evidence type="ECO:0000256" key="10">
    <source>
        <dbReference type="ARBA" id="ARBA00023014"/>
    </source>
</evidence>
<comment type="catalytic activity">
    <reaction evidence="1">
        <text>Hydrolyzes single-stranded DNA or mismatched double-stranded DNA and polynucleotides, releasing free uracil.</text>
        <dbReference type="EC" id="3.2.2.27"/>
    </reaction>
</comment>
<keyword evidence="6" id="KW-0479">Metal-binding</keyword>
<dbReference type="CDD" id="cd10030">
    <property type="entry name" value="UDG-F4_TTUDGA_SPO1dp_like"/>
    <property type="match status" value="1"/>
</dbReference>
<dbReference type="SMART" id="SM00986">
    <property type="entry name" value="UDG"/>
    <property type="match status" value="1"/>
</dbReference>